<dbReference type="GO" id="GO:0008094">
    <property type="term" value="F:ATP-dependent activity, acting on DNA"/>
    <property type="evidence" value="ECO:0007669"/>
    <property type="project" value="TreeGrafter"/>
</dbReference>
<sequence>MEKAPSEAELLQPIPAGQSLILILKNSTFFSIQEHIQLDELVNHHPSLTDLSLAGPKMDPYLPPTRGTKRQRLEDGNDHDTIYYNVNYLLEPQPQASAASQTSFGATDFQFNFTATTQFGSGTYHNQQLTLTPHIDTQPAPAVGSTVNAEVTTSYYQVPTIGEQHPYGDVASASFTPWLPNVQASPAFPGFLMQQDPIQASHPWLSLPFPTQLATSHLPHYWGDKRWANKAYEDLPPSPTKSDMNVSQKDTLTTHQVNDEVPDIVCFGMVPSIAARCDQRATAEFSTLLFPVQIDSSTLFSSSEPQKVSGQILSEHGQMIQGLLDEKSLDLYTSCAVNDSPITEAQKASRSLSTIPCILDITVYGPLELFDEIGPWFEDYQVYLQDPRECHRDVRHQKQALTFMLRRERGWAFFEQEPDVWEIIDTDHGRFFLNRVSNVSQIEEPPQCYGGIVADPMGLGKTLTMIALTTTDLDSDDTHMDIDEDDCPNVPATLIVVPPPLMGTWEEQLSEHVVEGGLSCHRHHREGRLTSITEIEQANIVLTTYHTISAEWSQSGKAKSSILFSVRWRRVILDEAICALEARCRWAVTGTPLQNRLGDLATLFKFIRAHPYTDRKCFDTDISRLWKTGQYEEAIKRLKRLSKCLVLRRDKGTVSLPPRRDLQCPVNFRADERALYDKIRQKAIISIDEALKRDSDVSKSGAYVNVLQQIESLRLVCNLGLHYNSRHSKGAQESQIDYWMDVAQSTFNMQRDMGPIVCSLCWSTLDITETLLEDSATAAQNPLFFRCLSFVCTDCMQNPKQNVGCGHNPCCTMAHVSTSGNALEASLLDMQPHPTKCLPSKVEALIIDIKTLPLHEKCIVFSTWRLTLDVVEAGLSEASIPSVRFDGKVPQNDRQNIVERFRHDPAIRVMLLTLSCGAAGLTLTEATRAYLMEPHWNPTLEEQALARIHRIGQTREVTTVRFFVRDSFEQQVIKVQESKKHLAGLLLSPHESGQASENMGRLQELLSLIR</sequence>
<dbReference type="OrthoDB" id="448448at2759"/>
<reference evidence="7" key="1">
    <citation type="submission" date="2020-01" db="EMBL/GenBank/DDBJ databases">
        <title>Identification and distribution of gene clusters putatively required for synthesis of sphingolipid metabolism inhibitors in phylogenetically diverse species of the filamentous fungus Fusarium.</title>
        <authorList>
            <person name="Kim H.-S."/>
            <person name="Busman M."/>
            <person name="Brown D.W."/>
            <person name="Divon H."/>
            <person name="Uhlig S."/>
            <person name="Proctor R.H."/>
        </authorList>
    </citation>
    <scope>NUCLEOTIDE SEQUENCE</scope>
    <source>
        <strain evidence="7">NRRL 53441</strain>
    </source>
</reference>
<dbReference type="GO" id="GO:0016757">
    <property type="term" value="F:glycosyltransferase activity"/>
    <property type="evidence" value="ECO:0007669"/>
    <property type="project" value="UniProtKB-KW"/>
</dbReference>
<keyword evidence="2" id="KW-0378">Hydrolase</keyword>
<evidence type="ECO:0000256" key="3">
    <source>
        <dbReference type="ARBA" id="ARBA00022840"/>
    </source>
</evidence>
<dbReference type="InterPro" id="IPR000330">
    <property type="entry name" value="SNF2_N"/>
</dbReference>
<keyword evidence="3" id="KW-0067">ATP-binding</keyword>
<dbReference type="CDD" id="cd18008">
    <property type="entry name" value="DEXDc_SHPRH-like"/>
    <property type="match status" value="1"/>
</dbReference>
<name>A0A8H4JRY2_9HYPO</name>
<dbReference type="Pfam" id="PF00271">
    <property type="entry name" value="Helicase_C"/>
    <property type="match status" value="1"/>
</dbReference>
<dbReference type="InterPro" id="IPR049730">
    <property type="entry name" value="SNF2/RAD54-like_C"/>
</dbReference>
<dbReference type="PANTHER" id="PTHR45626">
    <property type="entry name" value="TRANSCRIPTION TERMINATION FACTOR 2-RELATED"/>
    <property type="match status" value="1"/>
</dbReference>
<dbReference type="SMART" id="SM00490">
    <property type="entry name" value="HELICc"/>
    <property type="match status" value="1"/>
</dbReference>
<dbReference type="InterPro" id="IPR014001">
    <property type="entry name" value="Helicase_ATP-bd"/>
</dbReference>
<evidence type="ECO:0000313" key="8">
    <source>
        <dbReference type="Proteomes" id="UP000605986"/>
    </source>
</evidence>
<evidence type="ECO:0000259" key="6">
    <source>
        <dbReference type="PROSITE" id="PS51194"/>
    </source>
</evidence>
<dbReference type="AlphaFoldDB" id="A0A8H4JRY2"/>
<evidence type="ECO:0000313" key="7">
    <source>
        <dbReference type="EMBL" id="KAF4437905.1"/>
    </source>
</evidence>
<dbReference type="InterPro" id="IPR038718">
    <property type="entry name" value="SNF2-like_sf"/>
</dbReference>
<evidence type="ECO:0000256" key="1">
    <source>
        <dbReference type="ARBA" id="ARBA00022741"/>
    </source>
</evidence>
<evidence type="ECO:0000256" key="4">
    <source>
        <dbReference type="SAM" id="MobiDB-lite"/>
    </source>
</evidence>
<feature type="domain" description="Helicase ATP-binding" evidence="5">
    <location>
        <begin position="442"/>
        <end position="610"/>
    </location>
</feature>
<dbReference type="InterPro" id="IPR001650">
    <property type="entry name" value="Helicase_C-like"/>
</dbReference>
<dbReference type="GO" id="GO:0006281">
    <property type="term" value="P:DNA repair"/>
    <property type="evidence" value="ECO:0007669"/>
    <property type="project" value="TreeGrafter"/>
</dbReference>
<organism evidence="7 8">
    <name type="scientific">Fusarium austroafricanum</name>
    <dbReference type="NCBI Taxonomy" id="2364996"/>
    <lineage>
        <taxon>Eukaryota</taxon>
        <taxon>Fungi</taxon>
        <taxon>Dikarya</taxon>
        <taxon>Ascomycota</taxon>
        <taxon>Pezizomycotina</taxon>
        <taxon>Sordariomycetes</taxon>
        <taxon>Hypocreomycetidae</taxon>
        <taxon>Hypocreales</taxon>
        <taxon>Nectriaceae</taxon>
        <taxon>Fusarium</taxon>
        <taxon>Fusarium concolor species complex</taxon>
    </lineage>
</organism>
<evidence type="ECO:0000256" key="2">
    <source>
        <dbReference type="ARBA" id="ARBA00022801"/>
    </source>
</evidence>
<dbReference type="InterPro" id="IPR050628">
    <property type="entry name" value="SNF2_RAD54_helicase_TF"/>
</dbReference>
<dbReference type="Pfam" id="PF00176">
    <property type="entry name" value="SNF2-rel_dom"/>
    <property type="match status" value="1"/>
</dbReference>
<dbReference type="CDD" id="cd18793">
    <property type="entry name" value="SF2_C_SNF"/>
    <property type="match status" value="1"/>
</dbReference>
<dbReference type="EMBL" id="JAADJG010000745">
    <property type="protein sequence ID" value="KAF4437905.1"/>
    <property type="molecule type" value="Genomic_DNA"/>
</dbReference>
<dbReference type="Proteomes" id="UP000605986">
    <property type="component" value="Unassembled WGS sequence"/>
</dbReference>
<feature type="region of interest" description="Disordered" evidence="4">
    <location>
        <begin position="54"/>
        <end position="75"/>
    </location>
</feature>
<dbReference type="PROSITE" id="PS51194">
    <property type="entry name" value="HELICASE_CTER"/>
    <property type="match status" value="1"/>
</dbReference>
<keyword evidence="7" id="KW-0808">Transferase</keyword>
<dbReference type="InterPro" id="IPR027417">
    <property type="entry name" value="P-loop_NTPase"/>
</dbReference>
<dbReference type="GO" id="GO:0005524">
    <property type="term" value="F:ATP binding"/>
    <property type="evidence" value="ECO:0007669"/>
    <property type="project" value="UniProtKB-KW"/>
</dbReference>
<keyword evidence="8" id="KW-1185">Reference proteome</keyword>
<gene>
    <name evidence="7" type="ORF">F53441_12911</name>
</gene>
<dbReference type="SUPFAM" id="SSF52540">
    <property type="entry name" value="P-loop containing nucleoside triphosphate hydrolases"/>
    <property type="match status" value="2"/>
</dbReference>
<dbReference type="Gene3D" id="3.40.50.10810">
    <property type="entry name" value="Tandem AAA-ATPase domain"/>
    <property type="match status" value="1"/>
</dbReference>
<dbReference type="SMART" id="SM00487">
    <property type="entry name" value="DEXDc"/>
    <property type="match status" value="1"/>
</dbReference>
<keyword evidence="7" id="KW-0328">Glycosyltransferase</keyword>
<dbReference type="Gene3D" id="3.40.50.300">
    <property type="entry name" value="P-loop containing nucleotide triphosphate hydrolases"/>
    <property type="match status" value="1"/>
</dbReference>
<dbReference type="PANTHER" id="PTHR45626:SF22">
    <property type="entry name" value="DNA REPAIR PROTEIN RAD5"/>
    <property type="match status" value="1"/>
</dbReference>
<dbReference type="GO" id="GO:0016787">
    <property type="term" value="F:hydrolase activity"/>
    <property type="evidence" value="ECO:0007669"/>
    <property type="project" value="UniProtKB-KW"/>
</dbReference>
<feature type="domain" description="Helicase C-terminal" evidence="6">
    <location>
        <begin position="841"/>
        <end position="993"/>
    </location>
</feature>
<keyword evidence="1" id="KW-0547">Nucleotide-binding</keyword>
<dbReference type="PROSITE" id="PS51192">
    <property type="entry name" value="HELICASE_ATP_BIND_1"/>
    <property type="match status" value="1"/>
</dbReference>
<dbReference type="GO" id="GO:0005634">
    <property type="term" value="C:nucleus"/>
    <property type="evidence" value="ECO:0007669"/>
    <property type="project" value="TreeGrafter"/>
</dbReference>
<proteinExistence type="predicted"/>
<protein>
    <submittedName>
        <fullName evidence="7">Alpha-1,6-mannosyltransferase subunit</fullName>
    </submittedName>
</protein>
<comment type="caution">
    <text evidence="7">The sequence shown here is derived from an EMBL/GenBank/DDBJ whole genome shotgun (WGS) entry which is preliminary data.</text>
</comment>
<evidence type="ECO:0000259" key="5">
    <source>
        <dbReference type="PROSITE" id="PS51192"/>
    </source>
</evidence>
<accession>A0A8H4JRY2</accession>